<sequence>MQHFCSSDSVFRCSINQRTNHTIRQSGKRSTFHRTTGQSIFQNTQIYAFFTRIRTQLGHAGNTDTAILCNHEGLCIGNCRTNLLNSRFLGFNIKTQGLPPTVYQKNTETVLHQLGNLKRHFTSKLVIRFRTTVCVGLLQLNHMIPTVLDIYLIFNLSSPNPSSLS</sequence>
<keyword evidence="2" id="KW-1185">Reference proteome</keyword>
<evidence type="ECO:0000313" key="2">
    <source>
        <dbReference type="Proteomes" id="UP000254293"/>
    </source>
</evidence>
<dbReference type="AlphaFoldDB" id="A0A377R2A3"/>
<dbReference type="Proteomes" id="UP000254293">
    <property type="component" value="Unassembled WGS sequence"/>
</dbReference>
<gene>
    <name evidence="1" type="ORF">NCTC13336_01912</name>
</gene>
<name>A0A377R2A3_9NEIS</name>
<organism evidence="1 2">
    <name type="scientific">Kingella potus</name>
    <dbReference type="NCBI Taxonomy" id="265175"/>
    <lineage>
        <taxon>Bacteria</taxon>
        <taxon>Pseudomonadati</taxon>
        <taxon>Pseudomonadota</taxon>
        <taxon>Betaproteobacteria</taxon>
        <taxon>Neisseriales</taxon>
        <taxon>Neisseriaceae</taxon>
        <taxon>Kingella</taxon>
    </lineage>
</organism>
<dbReference type="EMBL" id="UGJJ01000002">
    <property type="protein sequence ID" value="STR03020.1"/>
    <property type="molecule type" value="Genomic_DNA"/>
</dbReference>
<accession>A0A377R2A3</accession>
<proteinExistence type="predicted"/>
<reference evidence="1 2" key="1">
    <citation type="submission" date="2018-06" db="EMBL/GenBank/DDBJ databases">
        <authorList>
            <consortium name="Pathogen Informatics"/>
            <person name="Doyle S."/>
        </authorList>
    </citation>
    <scope>NUCLEOTIDE SEQUENCE [LARGE SCALE GENOMIC DNA]</scope>
    <source>
        <strain evidence="1 2">NCTC13336</strain>
    </source>
</reference>
<protein>
    <submittedName>
        <fullName evidence="1">Uncharacterized protein</fullName>
    </submittedName>
</protein>
<evidence type="ECO:0000313" key="1">
    <source>
        <dbReference type="EMBL" id="STR03020.1"/>
    </source>
</evidence>